<proteinExistence type="predicted"/>
<evidence type="ECO:0000313" key="2">
    <source>
        <dbReference type="Proteomes" id="UP000821845"/>
    </source>
</evidence>
<reference evidence="1" key="1">
    <citation type="submission" date="2020-05" db="EMBL/GenBank/DDBJ databases">
        <title>Large-scale comparative analyses of tick genomes elucidate their genetic diversity and vector capacities.</title>
        <authorList>
            <person name="Jia N."/>
            <person name="Wang J."/>
            <person name="Shi W."/>
            <person name="Du L."/>
            <person name="Sun Y."/>
            <person name="Zhan W."/>
            <person name="Jiang J."/>
            <person name="Wang Q."/>
            <person name="Zhang B."/>
            <person name="Ji P."/>
            <person name="Sakyi L.B."/>
            <person name="Cui X."/>
            <person name="Yuan T."/>
            <person name="Jiang B."/>
            <person name="Yang W."/>
            <person name="Lam T.T.-Y."/>
            <person name="Chang Q."/>
            <person name="Ding S."/>
            <person name="Wang X."/>
            <person name="Zhu J."/>
            <person name="Ruan X."/>
            <person name="Zhao L."/>
            <person name="Wei J."/>
            <person name="Que T."/>
            <person name="Du C."/>
            <person name="Cheng J."/>
            <person name="Dai P."/>
            <person name="Han X."/>
            <person name="Huang E."/>
            <person name="Gao Y."/>
            <person name="Liu J."/>
            <person name="Shao H."/>
            <person name="Ye R."/>
            <person name="Li L."/>
            <person name="Wei W."/>
            <person name="Wang X."/>
            <person name="Wang C."/>
            <person name="Yang T."/>
            <person name="Huo Q."/>
            <person name="Li W."/>
            <person name="Guo W."/>
            <person name="Chen H."/>
            <person name="Zhou L."/>
            <person name="Ni X."/>
            <person name="Tian J."/>
            <person name="Zhou Y."/>
            <person name="Sheng Y."/>
            <person name="Liu T."/>
            <person name="Pan Y."/>
            <person name="Xia L."/>
            <person name="Li J."/>
            <person name="Zhao F."/>
            <person name="Cao W."/>
        </authorList>
    </citation>
    <scope>NUCLEOTIDE SEQUENCE</scope>
    <source>
        <strain evidence="1">Hyas-2018</strain>
    </source>
</reference>
<comment type="caution">
    <text evidence="1">The sequence shown here is derived from an EMBL/GenBank/DDBJ whole genome shotgun (WGS) entry which is preliminary data.</text>
</comment>
<gene>
    <name evidence="1" type="ORF">HPB50_002534</name>
</gene>
<organism evidence="1 2">
    <name type="scientific">Hyalomma asiaticum</name>
    <name type="common">Tick</name>
    <dbReference type="NCBI Taxonomy" id="266040"/>
    <lineage>
        <taxon>Eukaryota</taxon>
        <taxon>Metazoa</taxon>
        <taxon>Ecdysozoa</taxon>
        <taxon>Arthropoda</taxon>
        <taxon>Chelicerata</taxon>
        <taxon>Arachnida</taxon>
        <taxon>Acari</taxon>
        <taxon>Parasitiformes</taxon>
        <taxon>Ixodida</taxon>
        <taxon>Ixodoidea</taxon>
        <taxon>Ixodidae</taxon>
        <taxon>Hyalomminae</taxon>
        <taxon>Hyalomma</taxon>
    </lineage>
</organism>
<keyword evidence="2" id="KW-1185">Reference proteome</keyword>
<accession>A0ACB7SUP2</accession>
<sequence>MIASPETQRTPDLTPVSSPGEVTPAHHPQIQTKSSKYIKYLCAEDKVTLQRWVTGCRIAKSFATQGVVMGIADTVGYLDYIASKYGRIIKDNYDNLMRDIVEEDLETLANARSFSIGSMARAAVSPDSPLREEACSERRDSGLTITAGCSPHPRQESSCGVSPECTATPTDQHIAFFDADAPVGTIKRKPSMTPKIPLTSTTRTLAKQSSVELADSAGIYDTVGRKQLTGSLGRASGSRMSLRRSQTDEHISSSLSKKCSVPSKALPLRNPEQLFILQPADGPLAANEDLAGLESFPPPPPPLQLADVLSWPSTSSLNSLPPPPSEVATPTNSPGSTTPTNSPPAVPPKPGRSHVIYAEPACDVESKQPCSDEWPKDPPTRQKPPPPKRSESTRLSSHAQQSPPDVFLRDLQRVMEKKWKVAQQLSSQPTATPHEILGFRDPCCLPPSTSDCTTGSFRRKPPPPPPKRSDATQLTRNVC</sequence>
<evidence type="ECO:0000313" key="1">
    <source>
        <dbReference type="EMBL" id="KAH6937619.1"/>
    </source>
</evidence>
<name>A0ACB7SUP2_HYAAI</name>
<dbReference type="EMBL" id="CM023482">
    <property type="protein sequence ID" value="KAH6937619.1"/>
    <property type="molecule type" value="Genomic_DNA"/>
</dbReference>
<dbReference type="Proteomes" id="UP000821845">
    <property type="component" value="Chromosome 2"/>
</dbReference>
<protein>
    <submittedName>
        <fullName evidence="1">Uncharacterized protein</fullName>
    </submittedName>
</protein>